<organism evidence="2 3">
    <name type="scientific">Brucella endophytica</name>
    <dbReference type="NCBI Taxonomy" id="1963359"/>
    <lineage>
        <taxon>Bacteria</taxon>
        <taxon>Pseudomonadati</taxon>
        <taxon>Pseudomonadota</taxon>
        <taxon>Alphaproteobacteria</taxon>
        <taxon>Hyphomicrobiales</taxon>
        <taxon>Brucellaceae</taxon>
        <taxon>Brucella/Ochrobactrum group</taxon>
        <taxon>Brucella</taxon>
    </lineage>
</organism>
<dbReference type="EMBL" id="BMHH01000024">
    <property type="protein sequence ID" value="GGB08253.1"/>
    <property type="molecule type" value="Genomic_DNA"/>
</dbReference>
<evidence type="ECO:0000313" key="2">
    <source>
        <dbReference type="EMBL" id="GGB08253.1"/>
    </source>
</evidence>
<dbReference type="Proteomes" id="UP000646478">
    <property type="component" value="Unassembled WGS sequence"/>
</dbReference>
<reference evidence="2" key="2">
    <citation type="submission" date="2020-09" db="EMBL/GenBank/DDBJ databases">
        <authorList>
            <person name="Sun Q."/>
            <person name="Zhou Y."/>
        </authorList>
    </citation>
    <scope>NUCLEOTIDE SEQUENCE</scope>
    <source>
        <strain evidence="2">CGMCC 1.15082</strain>
    </source>
</reference>
<dbReference type="AlphaFoldDB" id="A0A916SN33"/>
<reference evidence="2" key="1">
    <citation type="journal article" date="2014" name="Int. J. Syst. Evol. Microbiol.">
        <title>Complete genome sequence of Corynebacterium casei LMG S-19264T (=DSM 44701T), isolated from a smear-ripened cheese.</title>
        <authorList>
            <consortium name="US DOE Joint Genome Institute (JGI-PGF)"/>
            <person name="Walter F."/>
            <person name="Albersmeier A."/>
            <person name="Kalinowski J."/>
            <person name="Ruckert C."/>
        </authorList>
    </citation>
    <scope>NUCLEOTIDE SEQUENCE</scope>
    <source>
        <strain evidence="2">CGMCC 1.15082</strain>
    </source>
</reference>
<evidence type="ECO:0000313" key="3">
    <source>
        <dbReference type="Proteomes" id="UP000646478"/>
    </source>
</evidence>
<keyword evidence="3" id="KW-1185">Reference proteome</keyword>
<proteinExistence type="predicted"/>
<dbReference type="RefSeq" id="WP_188825995.1">
    <property type="nucleotide sequence ID" value="NZ_BMHH01000024.1"/>
</dbReference>
<gene>
    <name evidence="2" type="ORF">GCM10011491_40340</name>
</gene>
<name>A0A916SN33_9HYPH</name>
<accession>A0A916SN33</accession>
<comment type="caution">
    <text evidence="2">The sequence shown here is derived from an EMBL/GenBank/DDBJ whole genome shotgun (WGS) entry which is preliminary data.</text>
</comment>
<protein>
    <submittedName>
        <fullName evidence="2">Uncharacterized protein</fullName>
    </submittedName>
</protein>
<feature type="compositionally biased region" description="Polar residues" evidence="1">
    <location>
        <begin position="7"/>
        <end position="18"/>
    </location>
</feature>
<evidence type="ECO:0000256" key="1">
    <source>
        <dbReference type="SAM" id="MobiDB-lite"/>
    </source>
</evidence>
<sequence>MVATKESFFSPSKLSSHQKAQHTHDAAMQIVDAEAAARAKKTARLRQQRLDHEAANPPPEAPAPRRRKKA</sequence>
<feature type="region of interest" description="Disordered" evidence="1">
    <location>
        <begin position="1"/>
        <end position="70"/>
    </location>
</feature>
<feature type="compositionally biased region" description="Basic residues" evidence="1">
    <location>
        <begin position="38"/>
        <end position="47"/>
    </location>
</feature>